<evidence type="ECO:0000313" key="3">
    <source>
        <dbReference type="Proteomes" id="UP001174909"/>
    </source>
</evidence>
<feature type="non-terminal residue" evidence="2">
    <location>
        <position position="85"/>
    </location>
</feature>
<organism evidence="2 3">
    <name type="scientific">Geodia barretti</name>
    <name type="common">Barrett's horny sponge</name>
    <dbReference type="NCBI Taxonomy" id="519541"/>
    <lineage>
        <taxon>Eukaryota</taxon>
        <taxon>Metazoa</taxon>
        <taxon>Porifera</taxon>
        <taxon>Demospongiae</taxon>
        <taxon>Heteroscleromorpha</taxon>
        <taxon>Tetractinellida</taxon>
        <taxon>Astrophorina</taxon>
        <taxon>Geodiidae</taxon>
        <taxon>Geodia</taxon>
    </lineage>
</organism>
<feature type="chain" id="PRO_5041279668" evidence="1">
    <location>
        <begin position="30"/>
        <end position="85"/>
    </location>
</feature>
<feature type="signal peptide" evidence="1">
    <location>
        <begin position="1"/>
        <end position="29"/>
    </location>
</feature>
<keyword evidence="3" id="KW-1185">Reference proteome</keyword>
<comment type="caution">
    <text evidence="2">The sequence shown here is derived from an EMBL/GenBank/DDBJ whole genome shotgun (WGS) entry which is preliminary data.</text>
</comment>
<proteinExistence type="predicted"/>
<protein>
    <submittedName>
        <fullName evidence="2">Uncharacterized protein</fullName>
    </submittedName>
</protein>
<name>A0AA35T9R3_GEOBA</name>
<sequence length="85" mass="9058">MICRLFVEGGTSVQWLAVMLALLLSPVSSSVWSYSLSSLEFLEFGSSSANITGLLLLGNAVNSDPIPISLPNGFPFSNESESVVY</sequence>
<dbReference type="EMBL" id="CASHTH010003362">
    <property type="protein sequence ID" value="CAI8043877.1"/>
    <property type="molecule type" value="Genomic_DNA"/>
</dbReference>
<evidence type="ECO:0000256" key="1">
    <source>
        <dbReference type="SAM" id="SignalP"/>
    </source>
</evidence>
<gene>
    <name evidence="2" type="ORF">GBAR_LOCUS24357</name>
</gene>
<keyword evidence="1" id="KW-0732">Signal</keyword>
<reference evidence="2" key="1">
    <citation type="submission" date="2023-03" db="EMBL/GenBank/DDBJ databases">
        <authorList>
            <person name="Steffen K."/>
            <person name="Cardenas P."/>
        </authorList>
    </citation>
    <scope>NUCLEOTIDE SEQUENCE</scope>
</reference>
<dbReference type="AlphaFoldDB" id="A0AA35T9R3"/>
<evidence type="ECO:0000313" key="2">
    <source>
        <dbReference type="EMBL" id="CAI8043877.1"/>
    </source>
</evidence>
<accession>A0AA35T9R3</accession>
<dbReference type="Proteomes" id="UP001174909">
    <property type="component" value="Unassembled WGS sequence"/>
</dbReference>